<dbReference type="InterPro" id="IPR036490">
    <property type="entry name" value="ThsB_TIR-like_sf"/>
</dbReference>
<dbReference type="KEGG" id="ngl:RG1141_PA08330"/>
<evidence type="ECO:0000313" key="2">
    <source>
        <dbReference type="EMBL" id="CDN57665.1"/>
    </source>
</evidence>
<dbReference type="InterPro" id="IPR015032">
    <property type="entry name" value="ThsB__TIR-like_domain"/>
</dbReference>
<proteinExistence type="predicted"/>
<dbReference type="EMBL" id="HG938356">
    <property type="protein sequence ID" value="CDN57665.1"/>
    <property type="molecule type" value="Genomic_DNA"/>
</dbReference>
<dbReference type="eggNOG" id="ENOG5032RJ7">
    <property type="taxonomic scope" value="Bacteria"/>
</dbReference>
<dbReference type="HOGENOM" id="CLU_098991_0_0_5"/>
<evidence type="ECO:0000259" key="1">
    <source>
        <dbReference type="Pfam" id="PF08937"/>
    </source>
</evidence>
<organism evidence="2 3">
    <name type="scientific">Neorhizobium galegae bv. officinalis bv. officinalis str. HAMBI 1141</name>
    <dbReference type="NCBI Taxonomy" id="1028801"/>
    <lineage>
        <taxon>Bacteria</taxon>
        <taxon>Pseudomonadati</taxon>
        <taxon>Pseudomonadota</taxon>
        <taxon>Alphaproteobacteria</taxon>
        <taxon>Hyphomicrobiales</taxon>
        <taxon>Rhizobiaceae</taxon>
        <taxon>Rhizobium/Agrobacterium group</taxon>
        <taxon>Neorhizobium</taxon>
    </lineage>
</organism>
<dbReference type="Pfam" id="PF08937">
    <property type="entry name" value="ThsB_TIR"/>
    <property type="match status" value="1"/>
</dbReference>
<keyword evidence="2" id="KW-0614">Plasmid</keyword>
<sequence>MTGIFGLYPPVVQQKKRRTFFSFHYADIMRVNVVRMSGEFATSSTAFGRNIEGYYDGSLWESRKLQGDDALKSLIRTGVENTSTVCVLVGSETWQRRWVKYEIARSVIDGKGLLAIHINSINHHQRHRPDERGLNPCRMIGLGRADNGSIFLCERVWRNGRWIWEWYQDYTQAVPFPGYFKDPLPVGTAAALSDFTREYDWMQNGHHNIGGWIDMAAADAGR</sequence>
<feature type="domain" description="Thoeris protein ThsB TIR-like" evidence="1">
    <location>
        <begin position="20"/>
        <end position="120"/>
    </location>
</feature>
<reference evidence="3" key="1">
    <citation type="journal article" date="2014" name="BMC Genomics">
        <title>Genome sequencing of two Neorhizobium galegae strains reveals a noeT gene responsible for the unusual acetylation of the nodulation factors.</title>
        <authorList>
            <person name="Osterman J."/>
            <person name="Marsh J."/>
            <person name="Laine P.K."/>
            <person name="Zeng Z."/>
            <person name="Alatalo E."/>
            <person name="Sullivan J.T."/>
            <person name="Young J.P."/>
            <person name="Thomas-Oates J."/>
            <person name="Paulin L."/>
            <person name="Lindstrom K."/>
        </authorList>
    </citation>
    <scope>NUCLEOTIDE SEQUENCE [LARGE SCALE GENOMIC DNA]</scope>
    <source>
        <strain evidence="3">HAMBI 1141</strain>
        <plasmid evidence="3">II</plasmid>
    </source>
</reference>
<dbReference type="RefSeq" id="WP_051900485.1">
    <property type="nucleotide sequence ID" value="NZ_HG938356.1"/>
</dbReference>
<protein>
    <recommendedName>
        <fullName evidence="1">Thoeris protein ThsB TIR-like domain-containing protein</fullName>
    </recommendedName>
</protein>
<dbReference type="AlphaFoldDB" id="A0A068TJG6"/>
<evidence type="ECO:0000313" key="3">
    <source>
        <dbReference type="Proteomes" id="UP000028186"/>
    </source>
</evidence>
<geneLocation type="plasmid" evidence="3">
    <name>II</name>
</geneLocation>
<gene>
    <name evidence="2" type="ORF">RG1141_PA08330</name>
</gene>
<accession>A0A068TJG6</accession>
<name>A0A068TJG6_NEOGA</name>
<dbReference type="Proteomes" id="UP000028186">
    <property type="component" value="Plasmid pHAMBI1141a"/>
</dbReference>
<dbReference type="SUPFAM" id="SSF52206">
    <property type="entry name" value="Hypothetical protein MTH538"/>
    <property type="match status" value="1"/>
</dbReference>